<dbReference type="NCBIfam" id="TIGR02349">
    <property type="entry name" value="DnaJ_bact"/>
    <property type="match status" value="1"/>
</dbReference>
<comment type="subcellular location">
    <subcellularLocation>
        <location evidence="11">Cytoplasm</location>
    </subcellularLocation>
</comment>
<feature type="domain" description="CR-type" evidence="14">
    <location>
        <begin position="136"/>
        <end position="218"/>
    </location>
</feature>
<keyword evidence="7 11" id="KW-0346">Stress response</keyword>
<dbReference type="SMART" id="SM00271">
    <property type="entry name" value="DnaJ"/>
    <property type="match status" value="1"/>
</dbReference>
<dbReference type="InterPro" id="IPR001623">
    <property type="entry name" value="DnaJ_domain"/>
</dbReference>
<dbReference type="SUPFAM" id="SSF49493">
    <property type="entry name" value="HSP40/DnaJ peptide-binding domain"/>
    <property type="match status" value="2"/>
</dbReference>
<comment type="function">
    <text evidence="11">Participates actively in the response to hyperosmotic and heat shock by preventing the aggregation of stress-denatured proteins and by disaggregating proteins, also in an autonomous, DnaK-independent fashion. Unfolded proteins bind initially to DnaJ; upon interaction with the DnaJ-bound protein, DnaK hydrolyzes its bound ATP, resulting in the formation of a stable complex. GrpE releases ADP from DnaK; ATP binding to DnaK triggers the release of the substrate protein, thus completing the reaction cycle. Several rounds of ATP-dependent interactions between DnaJ, DnaK and GrpE are required for fully efficient folding. Also involved, together with DnaK and GrpE, in the DNA replication of plasmids through activation of initiation proteins.</text>
</comment>
<keyword evidence="4 11" id="KW-0677">Repeat</keyword>
<dbReference type="FunFam" id="2.60.260.20:FF:000005">
    <property type="entry name" value="Chaperone protein dnaJ 1, mitochondrial"/>
    <property type="match status" value="1"/>
</dbReference>
<evidence type="ECO:0000256" key="12">
    <source>
        <dbReference type="PROSITE-ProRule" id="PRU00546"/>
    </source>
</evidence>
<feature type="zinc finger region" description="CR-type" evidence="12">
    <location>
        <begin position="136"/>
        <end position="218"/>
    </location>
</feature>
<dbReference type="InterPro" id="IPR018253">
    <property type="entry name" value="DnaJ_domain_CS"/>
</dbReference>
<dbReference type="InterPro" id="IPR001305">
    <property type="entry name" value="HSP_DnaJ_Cys-rich_dom"/>
</dbReference>
<evidence type="ECO:0000259" key="14">
    <source>
        <dbReference type="PROSITE" id="PS51188"/>
    </source>
</evidence>
<dbReference type="CDD" id="cd06257">
    <property type="entry name" value="DnaJ"/>
    <property type="match status" value="1"/>
</dbReference>
<sequence length="371" mass="41036">MKQKKDYYSVLGLTKEASASEIKSAYRKLSKKFHPDVSKEADAESKFKEVQEAYQTLNDPNKKANYDRFGHAGDAGGFGGFGGGFEGFGGGGSFNFEDLFENFFGGSGSKRQGRNDNVGSNSHIEITIDFLEAALGVEKDIKFHVEEDCQHCQGTGAKNAQSVQTCSYCHGNGYVTINQQTILGNIPSQQICPQCRGEKQTILHKCSSCKGQKRVKKVKQMNLQIPAGVENGMTLKSPQNGNGGHLGAANGDLLVDIKVRPHEHFKRDENNIITTLFIDFYQAVLGSTISVATIYGDVELKIPAGTQTDTKMRLKNKGIAYLNSSRKGDHYVIIKVKTPTKISNTEKELFLKLQELDRLNNNVKKNRSWFF</sequence>
<dbReference type="GO" id="GO:0031072">
    <property type="term" value="F:heat shock protein binding"/>
    <property type="evidence" value="ECO:0007669"/>
    <property type="project" value="InterPro"/>
</dbReference>
<dbReference type="Pfam" id="PF00684">
    <property type="entry name" value="DnaJ_CXXCXGXG"/>
    <property type="match status" value="1"/>
</dbReference>
<keyword evidence="8 11" id="KW-0143">Chaperone</keyword>
<evidence type="ECO:0000256" key="7">
    <source>
        <dbReference type="ARBA" id="ARBA00023016"/>
    </source>
</evidence>
<dbReference type="GO" id="GO:0042026">
    <property type="term" value="P:protein refolding"/>
    <property type="evidence" value="ECO:0007669"/>
    <property type="project" value="TreeGrafter"/>
</dbReference>
<comment type="domain">
    <text evidence="11">The J domain is necessary and sufficient to stimulate DnaK ATPase activity. Zinc center 1 plays an important role in the autonomous, DnaK-independent chaperone activity of DnaJ. Zinc center 2 is essential for interaction with DnaK and for DnaJ activity.</text>
</comment>
<evidence type="ECO:0000256" key="11">
    <source>
        <dbReference type="HAMAP-Rule" id="MF_01152"/>
    </source>
</evidence>
<keyword evidence="1 11" id="KW-0963">Cytoplasm</keyword>
<feature type="binding site" evidence="11">
    <location>
        <position position="149"/>
    </location>
    <ligand>
        <name>Zn(2+)</name>
        <dbReference type="ChEBI" id="CHEBI:29105"/>
        <label>1</label>
    </ligand>
</feature>
<keyword evidence="5 11" id="KW-0863">Zinc-finger</keyword>
<evidence type="ECO:0000256" key="1">
    <source>
        <dbReference type="ARBA" id="ARBA00022490"/>
    </source>
</evidence>
<evidence type="ECO:0000313" key="16">
    <source>
        <dbReference type="Proteomes" id="UP000568109"/>
    </source>
</evidence>
<feature type="binding site" evidence="11">
    <location>
        <position position="192"/>
    </location>
    <ligand>
        <name>Zn(2+)</name>
        <dbReference type="ChEBI" id="CHEBI:29105"/>
        <label>2</label>
    </ligand>
</feature>
<evidence type="ECO:0000256" key="6">
    <source>
        <dbReference type="ARBA" id="ARBA00022833"/>
    </source>
</evidence>
<dbReference type="FunFam" id="2.10.230.10:FF:000002">
    <property type="entry name" value="Molecular chaperone DnaJ"/>
    <property type="match status" value="1"/>
</dbReference>
<dbReference type="SUPFAM" id="SSF46565">
    <property type="entry name" value="Chaperone J-domain"/>
    <property type="match status" value="1"/>
</dbReference>
<dbReference type="InterPro" id="IPR036410">
    <property type="entry name" value="HSP_DnaJ_Cys-rich_dom_sf"/>
</dbReference>
<dbReference type="Gene3D" id="2.60.260.20">
    <property type="entry name" value="Urease metallochaperone UreE, N-terminal domain"/>
    <property type="match status" value="2"/>
</dbReference>
<feature type="binding site" evidence="11">
    <location>
        <position position="206"/>
    </location>
    <ligand>
        <name>Zn(2+)</name>
        <dbReference type="ChEBI" id="CHEBI:29105"/>
        <label>1</label>
    </ligand>
</feature>
<dbReference type="Proteomes" id="UP000568109">
    <property type="component" value="Unassembled WGS sequence"/>
</dbReference>
<keyword evidence="2 11" id="KW-0235">DNA replication</keyword>
<dbReference type="PROSITE" id="PS00636">
    <property type="entry name" value="DNAJ_1"/>
    <property type="match status" value="1"/>
</dbReference>
<feature type="binding site" evidence="11">
    <location>
        <position position="169"/>
    </location>
    <ligand>
        <name>Zn(2+)</name>
        <dbReference type="ChEBI" id="CHEBI:29105"/>
        <label>2</label>
    </ligand>
</feature>
<evidence type="ECO:0000256" key="8">
    <source>
        <dbReference type="ARBA" id="ARBA00023186"/>
    </source>
</evidence>
<evidence type="ECO:0000256" key="9">
    <source>
        <dbReference type="ARBA" id="ARBA00061004"/>
    </source>
</evidence>
<comment type="subunit">
    <text evidence="11">Homodimer.</text>
</comment>
<keyword evidence="6 11" id="KW-0862">Zinc</keyword>
<dbReference type="FunFam" id="1.10.287.110:FF:000031">
    <property type="entry name" value="Molecular chaperone DnaJ"/>
    <property type="match status" value="1"/>
</dbReference>
<feature type="binding site" evidence="11">
    <location>
        <position position="209"/>
    </location>
    <ligand>
        <name>Zn(2+)</name>
        <dbReference type="ChEBI" id="CHEBI:29105"/>
        <label>1</label>
    </ligand>
</feature>
<dbReference type="CDD" id="cd10719">
    <property type="entry name" value="DnaJ_zf"/>
    <property type="match status" value="1"/>
</dbReference>
<dbReference type="CDD" id="cd10747">
    <property type="entry name" value="DnaJ_C"/>
    <property type="match status" value="1"/>
</dbReference>
<gene>
    <name evidence="11 15" type="primary">dnaJ</name>
    <name evidence="15" type="ORF">HR065_02915</name>
</gene>
<proteinExistence type="inferred from homology"/>
<dbReference type="GO" id="GO:0051082">
    <property type="term" value="F:unfolded protein binding"/>
    <property type="evidence" value="ECO:0007669"/>
    <property type="project" value="UniProtKB-UniRule"/>
</dbReference>
<evidence type="ECO:0000256" key="3">
    <source>
        <dbReference type="ARBA" id="ARBA00022723"/>
    </source>
</evidence>
<dbReference type="InterPro" id="IPR008971">
    <property type="entry name" value="HSP40/DnaJ_pept-bd"/>
</dbReference>
<dbReference type="AlphaFoldDB" id="A0A851HAN7"/>
<dbReference type="GO" id="GO:0005524">
    <property type="term" value="F:ATP binding"/>
    <property type="evidence" value="ECO:0007669"/>
    <property type="project" value="InterPro"/>
</dbReference>
<comment type="caution">
    <text evidence="11">Lacks conserved residue(s) required for the propagation of feature annotation.</text>
</comment>
<dbReference type="PROSITE" id="PS51188">
    <property type="entry name" value="ZF_CR"/>
    <property type="match status" value="1"/>
</dbReference>
<dbReference type="InterPro" id="IPR002939">
    <property type="entry name" value="DnaJ_C"/>
</dbReference>
<dbReference type="HAMAP" id="MF_01152">
    <property type="entry name" value="DnaJ"/>
    <property type="match status" value="1"/>
</dbReference>
<name>A0A851HAN7_9MOLU</name>
<dbReference type="Pfam" id="PF00226">
    <property type="entry name" value="DnaJ"/>
    <property type="match status" value="1"/>
</dbReference>
<dbReference type="GO" id="GO:0009408">
    <property type="term" value="P:response to heat"/>
    <property type="evidence" value="ECO:0007669"/>
    <property type="project" value="InterPro"/>
</dbReference>
<feature type="binding site" evidence="11">
    <location>
        <position position="166"/>
    </location>
    <ligand>
        <name>Zn(2+)</name>
        <dbReference type="ChEBI" id="CHEBI:29105"/>
        <label>2</label>
    </ligand>
</feature>
<keyword evidence="3 11" id="KW-0479">Metal-binding</keyword>
<keyword evidence="16" id="KW-1185">Reference proteome</keyword>
<evidence type="ECO:0000256" key="4">
    <source>
        <dbReference type="ARBA" id="ARBA00022737"/>
    </source>
</evidence>
<feature type="domain" description="J" evidence="13">
    <location>
        <begin position="6"/>
        <end position="70"/>
    </location>
</feature>
<dbReference type="PRINTS" id="PR00625">
    <property type="entry name" value="JDOMAIN"/>
</dbReference>
<organism evidence="15 16">
    <name type="scientific">Candidatus Phytoplasma pruni</name>
    <dbReference type="NCBI Taxonomy" id="479893"/>
    <lineage>
        <taxon>Bacteria</taxon>
        <taxon>Bacillati</taxon>
        <taxon>Mycoplasmatota</taxon>
        <taxon>Mollicutes</taxon>
        <taxon>Acholeplasmatales</taxon>
        <taxon>Acholeplasmataceae</taxon>
        <taxon>Candidatus Phytoplasma</taxon>
        <taxon>16SrIII (X-disease group)</taxon>
    </lineage>
</organism>
<dbReference type="EMBL" id="JABUOH010000062">
    <property type="protein sequence ID" value="NWN46022.1"/>
    <property type="molecule type" value="Genomic_DNA"/>
</dbReference>
<dbReference type="Gene3D" id="2.10.230.10">
    <property type="entry name" value="Heat shock protein DnaJ, cysteine-rich domain"/>
    <property type="match status" value="1"/>
</dbReference>
<evidence type="ECO:0000256" key="10">
    <source>
        <dbReference type="ARBA" id="ARBA00067609"/>
    </source>
</evidence>
<comment type="similarity">
    <text evidence="9 11">Belongs to the DnaJ family.</text>
</comment>
<dbReference type="Gene3D" id="1.10.287.110">
    <property type="entry name" value="DnaJ domain"/>
    <property type="match status" value="1"/>
</dbReference>
<dbReference type="GO" id="GO:0006260">
    <property type="term" value="P:DNA replication"/>
    <property type="evidence" value="ECO:0007669"/>
    <property type="project" value="UniProtKB-KW"/>
</dbReference>
<comment type="caution">
    <text evidence="15">The sequence shown here is derived from an EMBL/GenBank/DDBJ whole genome shotgun (WGS) entry which is preliminary data.</text>
</comment>
<dbReference type="GO" id="GO:0008270">
    <property type="term" value="F:zinc ion binding"/>
    <property type="evidence" value="ECO:0007669"/>
    <property type="project" value="UniProtKB-UniRule"/>
</dbReference>
<evidence type="ECO:0000256" key="2">
    <source>
        <dbReference type="ARBA" id="ARBA00022705"/>
    </source>
</evidence>
<reference evidence="15 16" key="1">
    <citation type="submission" date="2020-06" db="EMBL/GenBank/DDBJ databases">
        <title>Draft genome sequence of Candidatus Phytoplasma pruni (X-disease group, subgroup 16SrIII-B) strain ChTDIII from Argentina.</title>
        <authorList>
            <person name="Fernandez F.D."/>
            <person name="Zuebert C."/>
            <person name="Huettel B."/>
            <person name="Kube M."/>
            <person name="Conci L.R."/>
        </authorList>
    </citation>
    <scope>NUCLEOTIDE SEQUENCE [LARGE SCALE GENOMIC DNA]</scope>
    <source>
        <strain evidence="15 16">ChTDIII</strain>
    </source>
</reference>
<evidence type="ECO:0000313" key="15">
    <source>
        <dbReference type="EMBL" id="NWN46022.1"/>
    </source>
</evidence>
<dbReference type="PANTHER" id="PTHR43096">
    <property type="entry name" value="DNAJ HOMOLOG 1, MITOCHONDRIAL-RELATED"/>
    <property type="match status" value="1"/>
</dbReference>
<dbReference type="PANTHER" id="PTHR43096:SF48">
    <property type="entry name" value="CHAPERONE PROTEIN DNAJ"/>
    <property type="match status" value="1"/>
</dbReference>
<dbReference type="InterPro" id="IPR012724">
    <property type="entry name" value="DnaJ"/>
</dbReference>
<protein>
    <recommendedName>
        <fullName evidence="10 11">Chaperone protein DnaJ</fullName>
    </recommendedName>
</protein>
<dbReference type="NCBIfam" id="NF008035">
    <property type="entry name" value="PRK10767.1"/>
    <property type="match status" value="1"/>
</dbReference>
<evidence type="ECO:0000256" key="5">
    <source>
        <dbReference type="ARBA" id="ARBA00022771"/>
    </source>
</evidence>
<dbReference type="Pfam" id="PF01556">
    <property type="entry name" value="DnaJ_C"/>
    <property type="match status" value="1"/>
</dbReference>
<evidence type="ECO:0000259" key="13">
    <source>
        <dbReference type="PROSITE" id="PS50076"/>
    </source>
</evidence>
<feature type="binding site" evidence="11">
    <location>
        <position position="152"/>
    </location>
    <ligand>
        <name>Zn(2+)</name>
        <dbReference type="ChEBI" id="CHEBI:29105"/>
        <label>1</label>
    </ligand>
</feature>
<dbReference type="RefSeq" id="WP_178734405.1">
    <property type="nucleotide sequence ID" value="NZ_JABUOH010000062.1"/>
</dbReference>
<dbReference type="SUPFAM" id="SSF57938">
    <property type="entry name" value="DnaJ/Hsp40 cysteine-rich domain"/>
    <property type="match status" value="1"/>
</dbReference>
<dbReference type="GO" id="GO:0005737">
    <property type="term" value="C:cytoplasm"/>
    <property type="evidence" value="ECO:0007669"/>
    <property type="project" value="UniProtKB-SubCell"/>
</dbReference>
<accession>A0A851HAN7</accession>
<dbReference type="PROSITE" id="PS50076">
    <property type="entry name" value="DNAJ_2"/>
    <property type="match status" value="1"/>
</dbReference>
<dbReference type="InterPro" id="IPR036869">
    <property type="entry name" value="J_dom_sf"/>
</dbReference>
<feature type="binding site" evidence="11">
    <location>
        <position position="195"/>
    </location>
    <ligand>
        <name>Zn(2+)</name>
        <dbReference type="ChEBI" id="CHEBI:29105"/>
        <label>2</label>
    </ligand>
</feature>
<comment type="cofactor">
    <cofactor evidence="11">
        <name>Zn(2+)</name>
        <dbReference type="ChEBI" id="CHEBI:29105"/>
    </cofactor>
    <text evidence="11">Binds 2 Zn(2+) ions per monomer.</text>
</comment>